<organism evidence="1 2">
    <name type="scientific">Bradyrhizobium lablabi</name>
    <dbReference type="NCBI Taxonomy" id="722472"/>
    <lineage>
        <taxon>Bacteria</taxon>
        <taxon>Pseudomonadati</taxon>
        <taxon>Pseudomonadota</taxon>
        <taxon>Alphaproteobacteria</taxon>
        <taxon>Hyphomicrobiales</taxon>
        <taxon>Nitrobacteraceae</taxon>
        <taxon>Bradyrhizobium</taxon>
    </lineage>
</organism>
<dbReference type="Proteomes" id="UP000189935">
    <property type="component" value="Chromosome I"/>
</dbReference>
<name>A0A1M6KLC6_9BRAD</name>
<sequence length="45" mass="4799">MSKSASIGLARPATFFGRVMAAIDRLLMANANIAVRNGDLPYFGL</sequence>
<gene>
    <name evidence="1" type="ORF">SAMN05444159_1004</name>
</gene>
<dbReference type="RefSeq" id="WP_172841970.1">
    <property type="nucleotide sequence ID" value="NZ_LT670844.1"/>
</dbReference>
<evidence type="ECO:0000313" key="1">
    <source>
        <dbReference type="EMBL" id="SHJ59735.1"/>
    </source>
</evidence>
<accession>A0A1M6KLC6</accession>
<dbReference type="EMBL" id="LT670844">
    <property type="protein sequence ID" value="SHJ59735.1"/>
    <property type="molecule type" value="Genomic_DNA"/>
</dbReference>
<reference evidence="1 2" key="1">
    <citation type="submission" date="2016-11" db="EMBL/GenBank/DDBJ databases">
        <authorList>
            <person name="Jaros S."/>
            <person name="Januszkiewicz K."/>
            <person name="Wedrychowicz H."/>
        </authorList>
    </citation>
    <scope>NUCLEOTIDE SEQUENCE [LARGE SCALE GENOMIC DNA]</scope>
    <source>
        <strain evidence="1 2">GAS499</strain>
    </source>
</reference>
<protein>
    <submittedName>
        <fullName evidence="1">Uncharacterized protein</fullName>
    </submittedName>
</protein>
<proteinExistence type="predicted"/>
<dbReference type="AlphaFoldDB" id="A0A1M6KLC6"/>
<evidence type="ECO:0000313" key="2">
    <source>
        <dbReference type="Proteomes" id="UP000189935"/>
    </source>
</evidence>